<dbReference type="RefSeq" id="WP_385876464.1">
    <property type="nucleotide sequence ID" value="NZ_JBHLXE010000046.1"/>
</dbReference>
<protein>
    <submittedName>
        <fullName evidence="5">Glycosyltransferase</fullName>
        <ecNumber evidence="5">2.4.-.-</ecNumber>
    </submittedName>
</protein>
<evidence type="ECO:0000313" key="6">
    <source>
        <dbReference type="Proteomes" id="UP001589758"/>
    </source>
</evidence>
<dbReference type="Pfam" id="PF02709">
    <property type="entry name" value="Glyco_transf_7C"/>
    <property type="match status" value="1"/>
</dbReference>
<proteinExistence type="inferred from homology"/>
<reference evidence="5 6" key="1">
    <citation type="submission" date="2024-09" db="EMBL/GenBank/DDBJ databases">
        <authorList>
            <person name="Sun Q."/>
            <person name="Mori K."/>
        </authorList>
    </citation>
    <scope>NUCLEOTIDE SEQUENCE [LARGE SCALE GENOMIC DNA]</scope>
    <source>
        <strain evidence="5 6">CCM 8545</strain>
    </source>
</reference>
<dbReference type="InterPro" id="IPR029044">
    <property type="entry name" value="Nucleotide-diphossugar_trans"/>
</dbReference>
<keyword evidence="6" id="KW-1185">Reference proteome</keyword>
<evidence type="ECO:0000313" key="5">
    <source>
        <dbReference type="EMBL" id="MFC0179366.1"/>
    </source>
</evidence>
<dbReference type="PANTHER" id="PTHR43630:SF2">
    <property type="entry name" value="GLYCOSYLTRANSFERASE"/>
    <property type="match status" value="1"/>
</dbReference>
<dbReference type="GO" id="GO:0016757">
    <property type="term" value="F:glycosyltransferase activity"/>
    <property type="evidence" value="ECO:0007669"/>
    <property type="project" value="UniProtKB-KW"/>
</dbReference>
<gene>
    <name evidence="5" type="ORF">ACFFIT_04525</name>
</gene>
<sequence>MSTNQTEKTVKLSVILIMHNEAHNIEDCLNSVSFADEIIIVDSGSQDDSVKIAEANGAKVIYQPWLGFGPQKNVALSHASHEWVLSIDADERVTPALADEIRDIIQIDNPLVGYNISRLSKFCEKEINYSGWRPDYVLRLFKKSLARFSDDPVHEKVICIGDVGKLKHFLYHISYRKIEDVLKKTNDYSTAGAIKLNKRQKKITFSSAFTHGFWAFVRTYVIQRGFLDGKHGLVLAISNAEVTYYRYLKAWFHQKNLKDKQSLALIVYAKNNPKALNLLFMSLIHQSLFPEEIIIADDGSSESTRLLIEKFNTFFGNRMKHVWHEDKGVRLSAIRNLAVKQSNSDYLLFIDGDCVLPKNFIENHKKLAEKGYVVSGSRILLSKTLTEKLEAQNSILALFSFSQLFLCRMKNQVNRLLPLLTLNLDAKWRKKDPKKWQALRGFTIGVWREDLNKVNGFDKAFEGWGMEDSDFVIRLQHAGVFHKSGRFASHVFHLWHKENDRSHLAENQAKLAELLKGNKIKADKGLDDVNLELSQTIQSVKSSSGKNDD</sequence>
<dbReference type="SUPFAM" id="SSF53448">
    <property type="entry name" value="Nucleotide-diphospho-sugar transferases"/>
    <property type="match status" value="2"/>
</dbReference>
<feature type="domain" description="Glycosyltransferase 2-like" evidence="3">
    <location>
        <begin position="266"/>
        <end position="393"/>
    </location>
</feature>
<dbReference type="InterPro" id="IPR001173">
    <property type="entry name" value="Glyco_trans_2-like"/>
</dbReference>
<evidence type="ECO:0000256" key="1">
    <source>
        <dbReference type="ARBA" id="ARBA00022679"/>
    </source>
</evidence>
<keyword evidence="5" id="KW-0328">Glycosyltransferase</keyword>
<evidence type="ECO:0000259" key="4">
    <source>
        <dbReference type="Pfam" id="PF02709"/>
    </source>
</evidence>
<name>A0ABV6CCS4_9GAMM</name>
<dbReference type="Pfam" id="PF00535">
    <property type="entry name" value="Glycos_transf_2"/>
    <property type="match status" value="2"/>
</dbReference>
<feature type="domain" description="Galactosyltransferase C-terminal" evidence="4">
    <location>
        <begin position="435"/>
        <end position="493"/>
    </location>
</feature>
<accession>A0ABV6CCS4</accession>
<feature type="domain" description="Glycosyltransferase 2-like" evidence="3">
    <location>
        <begin position="13"/>
        <end position="97"/>
    </location>
</feature>
<dbReference type="CDD" id="cd02511">
    <property type="entry name" value="Beta4Glucosyltransferase"/>
    <property type="match status" value="1"/>
</dbReference>
<dbReference type="CDD" id="cd06420">
    <property type="entry name" value="GT2_Chondriotin_Pol_N"/>
    <property type="match status" value="1"/>
</dbReference>
<dbReference type="EMBL" id="JBHLXE010000046">
    <property type="protein sequence ID" value="MFC0179366.1"/>
    <property type="molecule type" value="Genomic_DNA"/>
</dbReference>
<keyword evidence="1 5" id="KW-0808">Transferase</keyword>
<organism evidence="5 6">
    <name type="scientific">Thorsellia kenyensis</name>
    <dbReference type="NCBI Taxonomy" id="1549888"/>
    <lineage>
        <taxon>Bacteria</taxon>
        <taxon>Pseudomonadati</taxon>
        <taxon>Pseudomonadota</taxon>
        <taxon>Gammaproteobacteria</taxon>
        <taxon>Enterobacterales</taxon>
        <taxon>Thorselliaceae</taxon>
        <taxon>Thorsellia</taxon>
    </lineage>
</organism>
<dbReference type="InterPro" id="IPR027791">
    <property type="entry name" value="Galactosyl_T_C"/>
</dbReference>
<comment type="caution">
    <text evidence="5">The sequence shown here is derived from an EMBL/GenBank/DDBJ whole genome shotgun (WGS) entry which is preliminary data.</text>
</comment>
<evidence type="ECO:0000256" key="2">
    <source>
        <dbReference type="ARBA" id="ARBA00038494"/>
    </source>
</evidence>
<dbReference type="EC" id="2.4.-.-" evidence="5"/>
<dbReference type="Proteomes" id="UP001589758">
    <property type="component" value="Unassembled WGS sequence"/>
</dbReference>
<comment type="similarity">
    <text evidence="2">Belongs to the glycosyltransferase 2 family. WaaE/KdtX subfamily.</text>
</comment>
<dbReference type="PANTHER" id="PTHR43630">
    <property type="entry name" value="POLY-BETA-1,6-N-ACETYL-D-GLUCOSAMINE SYNTHASE"/>
    <property type="match status" value="1"/>
</dbReference>
<dbReference type="Gene3D" id="3.90.550.10">
    <property type="entry name" value="Spore Coat Polysaccharide Biosynthesis Protein SpsA, Chain A"/>
    <property type="match status" value="2"/>
</dbReference>
<evidence type="ECO:0000259" key="3">
    <source>
        <dbReference type="Pfam" id="PF00535"/>
    </source>
</evidence>